<evidence type="ECO:0000256" key="1">
    <source>
        <dbReference type="ARBA" id="ARBA00001974"/>
    </source>
</evidence>
<dbReference type="Gene3D" id="1.10.579.10">
    <property type="entry name" value="DNA Cyclobutane Dipyrimidine Photolyase, subunit A, domain 3"/>
    <property type="match status" value="1"/>
</dbReference>
<dbReference type="GO" id="GO:0006139">
    <property type="term" value="P:nucleobase-containing compound metabolic process"/>
    <property type="evidence" value="ECO:0007669"/>
    <property type="project" value="UniProtKB-ARBA"/>
</dbReference>
<dbReference type="GO" id="GO:0071949">
    <property type="term" value="F:FAD binding"/>
    <property type="evidence" value="ECO:0007669"/>
    <property type="project" value="TreeGrafter"/>
</dbReference>
<dbReference type="SUPFAM" id="SSF52425">
    <property type="entry name" value="Cryptochrome/photolyase, N-terminal domain"/>
    <property type="match status" value="1"/>
</dbReference>
<organism evidence="6">
    <name type="scientific">viral metagenome</name>
    <dbReference type="NCBI Taxonomy" id="1070528"/>
    <lineage>
        <taxon>unclassified sequences</taxon>
        <taxon>metagenomes</taxon>
        <taxon>organismal metagenomes</taxon>
    </lineage>
</organism>
<keyword evidence="4" id="KW-0157">Chromophore</keyword>
<dbReference type="InterPro" id="IPR014729">
    <property type="entry name" value="Rossmann-like_a/b/a_fold"/>
</dbReference>
<keyword evidence="3" id="KW-0274">FAD</keyword>
<sequence length="470" mass="55237">MTAVFIFRRDFRLKDNTTLIQAAKDGYKILPVFVFTPEQIDPKKNEYFSNPAVQFMCESLIDLNDQLKKNGTHLILMLGDHIHTIEEIYKAHPFEAIYSNEDYSVYTKERDATLKAWCEKKNIAFVQKEDYGLLPLNEGLLNGERPYMVLSQFYNKIMKEIPIQNIATYKLQKKHFLVPRVQSSYPIEKIGAFYTENPNLAIRGGRKQALTRLKQLGILKNYQEERDYPALQRTSKMSPHLKFGNISIREMYWEIEKLFGKKHGLIRELIFRDFYLKIYAFQPKLQRGVALHSKFDHAIPWSYDKKKFQKWADGITGFPLVDAGMRELNESGHQHNRIRMLCGSVLTKYLMIDWRWGLKYYYTHLVDADIFSNTAGWGFVSSTGPDAVPYFRAPFNPYIQSYKFDKDAVYIKQWVPELKEVEAKDIHKWYDSDVRDKYPNITYPAPMVDHKEASAHALKVFKAAYEKKFE</sequence>
<dbReference type="Gene3D" id="3.40.50.620">
    <property type="entry name" value="HUPs"/>
    <property type="match status" value="1"/>
</dbReference>
<dbReference type="Pfam" id="PF00875">
    <property type="entry name" value="DNA_photolyase"/>
    <property type="match status" value="1"/>
</dbReference>
<dbReference type="InterPro" id="IPR005101">
    <property type="entry name" value="Cryptochr/Photolyase_FAD-bd"/>
</dbReference>
<evidence type="ECO:0000256" key="4">
    <source>
        <dbReference type="ARBA" id="ARBA00022991"/>
    </source>
</evidence>
<dbReference type="GO" id="GO:0003904">
    <property type="term" value="F:deoxyribodipyrimidine photo-lyase activity"/>
    <property type="evidence" value="ECO:0007669"/>
    <property type="project" value="TreeGrafter"/>
</dbReference>
<proteinExistence type="predicted"/>
<evidence type="ECO:0000259" key="5">
    <source>
        <dbReference type="PROSITE" id="PS51645"/>
    </source>
</evidence>
<dbReference type="InterPro" id="IPR036134">
    <property type="entry name" value="Crypto/Photolyase_FAD-like_sf"/>
</dbReference>
<dbReference type="InterPro" id="IPR006050">
    <property type="entry name" value="DNA_photolyase_N"/>
</dbReference>
<evidence type="ECO:0000256" key="3">
    <source>
        <dbReference type="ARBA" id="ARBA00022827"/>
    </source>
</evidence>
<feature type="domain" description="Photolyase/cryptochrome alpha/beta" evidence="5">
    <location>
        <begin position="1"/>
        <end position="133"/>
    </location>
</feature>
<dbReference type="Gene3D" id="1.25.40.80">
    <property type="match status" value="1"/>
</dbReference>
<evidence type="ECO:0000313" key="6">
    <source>
        <dbReference type="EMBL" id="QHT07278.1"/>
    </source>
</evidence>
<dbReference type="GO" id="GO:0003677">
    <property type="term" value="F:DNA binding"/>
    <property type="evidence" value="ECO:0007669"/>
    <property type="project" value="TreeGrafter"/>
</dbReference>
<protein>
    <recommendedName>
        <fullName evidence="5">Photolyase/cryptochrome alpha/beta domain-containing protein</fullName>
    </recommendedName>
</protein>
<name>A0A6C0CRW0_9ZZZZ</name>
<dbReference type="InterPro" id="IPR036155">
    <property type="entry name" value="Crypto/Photolyase_N_sf"/>
</dbReference>
<dbReference type="PANTHER" id="PTHR11455:SF9">
    <property type="entry name" value="CRYPTOCHROME CIRCADIAN CLOCK 5 ISOFORM X1"/>
    <property type="match status" value="1"/>
</dbReference>
<dbReference type="PROSITE" id="PS51645">
    <property type="entry name" value="PHR_CRY_ALPHA_BETA"/>
    <property type="match status" value="1"/>
</dbReference>
<keyword evidence="2" id="KW-0285">Flavoprotein</keyword>
<dbReference type="GO" id="GO:0006950">
    <property type="term" value="P:response to stress"/>
    <property type="evidence" value="ECO:0007669"/>
    <property type="project" value="UniProtKB-ARBA"/>
</dbReference>
<evidence type="ECO:0000256" key="2">
    <source>
        <dbReference type="ARBA" id="ARBA00022630"/>
    </source>
</evidence>
<reference evidence="6" key="1">
    <citation type="journal article" date="2020" name="Nature">
        <title>Giant virus diversity and host interactions through global metagenomics.</title>
        <authorList>
            <person name="Schulz F."/>
            <person name="Roux S."/>
            <person name="Paez-Espino D."/>
            <person name="Jungbluth S."/>
            <person name="Walsh D.A."/>
            <person name="Denef V.J."/>
            <person name="McMahon K.D."/>
            <person name="Konstantinidis K.T."/>
            <person name="Eloe-Fadrosh E.A."/>
            <person name="Kyrpides N.C."/>
            <person name="Woyke T."/>
        </authorList>
    </citation>
    <scope>NUCLEOTIDE SEQUENCE</scope>
    <source>
        <strain evidence="6">GVMAG-M-3300021962-46</strain>
    </source>
</reference>
<dbReference type="PANTHER" id="PTHR11455">
    <property type="entry name" value="CRYPTOCHROME"/>
    <property type="match status" value="1"/>
</dbReference>
<dbReference type="PROSITE" id="PS00394">
    <property type="entry name" value="DNA_PHOTOLYASES_1_1"/>
    <property type="match status" value="1"/>
</dbReference>
<dbReference type="Pfam" id="PF03441">
    <property type="entry name" value="FAD_binding_7"/>
    <property type="match status" value="1"/>
</dbReference>
<dbReference type="PRINTS" id="PR00147">
    <property type="entry name" value="DNAPHOTLYASE"/>
</dbReference>
<comment type="cofactor">
    <cofactor evidence="1">
        <name>FAD</name>
        <dbReference type="ChEBI" id="CHEBI:57692"/>
    </cofactor>
</comment>
<dbReference type="AlphaFoldDB" id="A0A6C0CRW0"/>
<dbReference type="EMBL" id="MN739480">
    <property type="protein sequence ID" value="QHT07278.1"/>
    <property type="molecule type" value="Genomic_DNA"/>
</dbReference>
<dbReference type="InterPro" id="IPR002081">
    <property type="entry name" value="Cryptochrome/DNA_photolyase_1"/>
</dbReference>
<dbReference type="InterPro" id="IPR018394">
    <property type="entry name" value="DNA_photolyase_1_CS_C"/>
</dbReference>
<dbReference type="SUPFAM" id="SSF48173">
    <property type="entry name" value="Cryptochrome/photolyase FAD-binding domain"/>
    <property type="match status" value="1"/>
</dbReference>
<accession>A0A6C0CRW0</accession>